<dbReference type="CDD" id="cd17546">
    <property type="entry name" value="REC_hyHK_CKI1_RcsC-like"/>
    <property type="match status" value="1"/>
</dbReference>
<evidence type="ECO:0000313" key="5">
    <source>
        <dbReference type="EMBL" id="SMP74952.1"/>
    </source>
</evidence>
<feature type="modified residue" description="4-aspartylphosphate" evidence="3">
    <location>
        <position position="57"/>
    </location>
</feature>
<feature type="domain" description="Response regulatory" evidence="4">
    <location>
        <begin position="8"/>
        <end position="130"/>
    </location>
</feature>
<dbReference type="SMART" id="SM00448">
    <property type="entry name" value="REC"/>
    <property type="match status" value="1"/>
</dbReference>
<dbReference type="InterPro" id="IPR001789">
    <property type="entry name" value="Sig_transdc_resp-reg_receiver"/>
</dbReference>
<dbReference type="PROSITE" id="PS50110">
    <property type="entry name" value="RESPONSE_REGULATORY"/>
    <property type="match status" value="1"/>
</dbReference>
<gene>
    <name evidence="5" type="ORF">SAMN06265222_11889</name>
</gene>
<dbReference type="Gene3D" id="3.40.50.2300">
    <property type="match status" value="1"/>
</dbReference>
<evidence type="ECO:0000256" key="1">
    <source>
        <dbReference type="ARBA" id="ARBA00022553"/>
    </source>
</evidence>
<name>A0ABY1QLZ9_9BACT</name>
<keyword evidence="6" id="KW-1185">Reference proteome</keyword>
<organism evidence="5 6">
    <name type="scientific">Neorhodopirellula lusitana</name>
    <dbReference type="NCBI Taxonomy" id="445327"/>
    <lineage>
        <taxon>Bacteria</taxon>
        <taxon>Pseudomonadati</taxon>
        <taxon>Planctomycetota</taxon>
        <taxon>Planctomycetia</taxon>
        <taxon>Pirellulales</taxon>
        <taxon>Pirellulaceae</taxon>
        <taxon>Neorhodopirellula</taxon>
    </lineage>
</organism>
<dbReference type="PANTHER" id="PTHR44591">
    <property type="entry name" value="STRESS RESPONSE REGULATOR PROTEIN 1"/>
    <property type="match status" value="1"/>
</dbReference>
<proteinExistence type="predicted"/>
<dbReference type="InterPro" id="IPR011006">
    <property type="entry name" value="CheY-like_superfamily"/>
</dbReference>
<evidence type="ECO:0000313" key="6">
    <source>
        <dbReference type="Proteomes" id="UP001158067"/>
    </source>
</evidence>
<sequence length="154" mass="16945">MPTTSNIVVLIAEDDPVFRQLLKFTIERAGHKVHCAGDGNEAWQQLQETDFDLLVTDQQMPNCTGIELLEKMRASREAQPSQAKVTATILCTANGLELDGVRLKEKFGLLAVLAKPFSPKQLVHVIDSHFRGQSKAIAPVVDTPRGVWQVGQVS</sequence>
<dbReference type="PANTHER" id="PTHR44591:SF14">
    <property type="entry name" value="PROTEIN PILG"/>
    <property type="match status" value="1"/>
</dbReference>
<evidence type="ECO:0000259" key="4">
    <source>
        <dbReference type="PROSITE" id="PS50110"/>
    </source>
</evidence>
<dbReference type="SUPFAM" id="SSF52172">
    <property type="entry name" value="CheY-like"/>
    <property type="match status" value="1"/>
</dbReference>
<dbReference type="EMBL" id="FXUG01000018">
    <property type="protein sequence ID" value="SMP74952.1"/>
    <property type="molecule type" value="Genomic_DNA"/>
</dbReference>
<keyword evidence="2" id="KW-0902">Two-component regulatory system</keyword>
<protein>
    <submittedName>
        <fullName evidence="5">Two-component system, chemotaxis family, response regulator CheY</fullName>
    </submittedName>
</protein>
<reference evidence="5 6" key="1">
    <citation type="submission" date="2017-05" db="EMBL/GenBank/DDBJ databases">
        <authorList>
            <person name="Varghese N."/>
            <person name="Submissions S."/>
        </authorList>
    </citation>
    <scope>NUCLEOTIDE SEQUENCE [LARGE SCALE GENOMIC DNA]</scope>
    <source>
        <strain evidence="5 6">DSM 25457</strain>
    </source>
</reference>
<dbReference type="Proteomes" id="UP001158067">
    <property type="component" value="Unassembled WGS sequence"/>
</dbReference>
<keyword evidence="1 3" id="KW-0597">Phosphoprotein</keyword>
<dbReference type="Pfam" id="PF00072">
    <property type="entry name" value="Response_reg"/>
    <property type="match status" value="1"/>
</dbReference>
<dbReference type="InterPro" id="IPR050595">
    <property type="entry name" value="Bact_response_regulator"/>
</dbReference>
<comment type="caution">
    <text evidence="5">The sequence shown here is derived from an EMBL/GenBank/DDBJ whole genome shotgun (WGS) entry which is preliminary data.</text>
</comment>
<dbReference type="RefSeq" id="WP_283434994.1">
    <property type="nucleotide sequence ID" value="NZ_FXUG01000018.1"/>
</dbReference>
<evidence type="ECO:0000256" key="2">
    <source>
        <dbReference type="ARBA" id="ARBA00023012"/>
    </source>
</evidence>
<evidence type="ECO:0000256" key="3">
    <source>
        <dbReference type="PROSITE-ProRule" id="PRU00169"/>
    </source>
</evidence>
<accession>A0ABY1QLZ9</accession>